<protein>
    <recommendedName>
        <fullName evidence="4">Flagellin</fullName>
    </recommendedName>
</protein>
<comment type="function">
    <text evidence="4">Flagellin is the subunit protein which polymerizes to form the filaments of bacterial flagella.</text>
</comment>
<dbReference type="Pfam" id="PF00669">
    <property type="entry name" value="Flagellin_N"/>
    <property type="match status" value="1"/>
</dbReference>
<dbReference type="PANTHER" id="PTHR42792">
    <property type="entry name" value="FLAGELLIN"/>
    <property type="match status" value="1"/>
</dbReference>
<dbReference type="Gene3D" id="1.20.1330.10">
    <property type="entry name" value="f41 fragment of flagellin, N-terminal domain"/>
    <property type="match status" value="1"/>
</dbReference>
<evidence type="ECO:0000259" key="5">
    <source>
        <dbReference type="Pfam" id="PF00669"/>
    </source>
</evidence>
<evidence type="ECO:0000313" key="8">
    <source>
        <dbReference type="Proteomes" id="UP000186313"/>
    </source>
</evidence>
<dbReference type="InterPro" id="IPR001029">
    <property type="entry name" value="Flagellin_N"/>
</dbReference>
<dbReference type="GO" id="GO:0005198">
    <property type="term" value="F:structural molecule activity"/>
    <property type="evidence" value="ECO:0007669"/>
    <property type="project" value="UniProtKB-UniRule"/>
</dbReference>
<evidence type="ECO:0000256" key="2">
    <source>
        <dbReference type="ARBA" id="ARBA00022525"/>
    </source>
</evidence>
<dbReference type="STRING" id="1381081.BIY22_12740"/>
<gene>
    <name evidence="7" type="ORF">BIY22_12740</name>
</gene>
<evidence type="ECO:0000256" key="4">
    <source>
        <dbReference type="RuleBase" id="RU362073"/>
    </source>
</evidence>
<dbReference type="InterPro" id="IPR001492">
    <property type="entry name" value="Flagellin"/>
</dbReference>
<comment type="similarity">
    <text evidence="1 4">Belongs to the bacterial flagellin family.</text>
</comment>
<evidence type="ECO:0000259" key="6">
    <source>
        <dbReference type="Pfam" id="PF00700"/>
    </source>
</evidence>
<feature type="domain" description="Flagellin N-terminal" evidence="5">
    <location>
        <begin position="4"/>
        <end position="142"/>
    </location>
</feature>
<dbReference type="Gene3D" id="3.30.70.2120">
    <property type="match status" value="1"/>
</dbReference>
<evidence type="ECO:0000313" key="7">
    <source>
        <dbReference type="EMBL" id="OLQ86110.1"/>
    </source>
</evidence>
<dbReference type="Proteomes" id="UP000186313">
    <property type="component" value="Unassembled WGS sequence"/>
</dbReference>
<dbReference type="InterPro" id="IPR046358">
    <property type="entry name" value="Flagellin_C"/>
</dbReference>
<proteinExistence type="inferred from homology"/>
<comment type="subcellular location">
    <subcellularLocation>
        <location evidence="4">Secreted</location>
    </subcellularLocation>
    <subcellularLocation>
        <location evidence="4">Bacterial flagellum</location>
    </subcellularLocation>
</comment>
<keyword evidence="2 4" id="KW-0964">Secreted</keyword>
<dbReference type="GO" id="GO:0005576">
    <property type="term" value="C:extracellular region"/>
    <property type="evidence" value="ECO:0007669"/>
    <property type="project" value="UniProtKB-SubCell"/>
</dbReference>
<reference evidence="7 8" key="1">
    <citation type="submission" date="2016-09" db="EMBL/GenBank/DDBJ databases">
        <title>Genomic Taxonomy of the Vibrionaceae.</title>
        <authorList>
            <person name="Gonzalez-Castillo A."/>
            <person name="Gomez-Gil B."/>
            <person name="Enciso-Ibarra K."/>
        </authorList>
    </citation>
    <scope>NUCLEOTIDE SEQUENCE [LARGE SCALE GENOMIC DNA]</scope>
    <source>
        <strain evidence="7 8">CAIM 703</strain>
    </source>
</reference>
<evidence type="ECO:0000256" key="1">
    <source>
        <dbReference type="ARBA" id="ARBA00005709"/>
    </source>
</evidence>
<dbReference type="OrthoDB" id="9796789at2"/>
<dbReference type="SUPFAM" id="SSF64518">
    <property type="entry name" value="Phase 1 flagellin"/>
    <property type="match status" value="1"/>
</dbReference>
<dbReference type="PRINTS" id="PR00207">
    <property type="entry name" value="FLAGELLIN"/>
</dbReference>
<dbReference type="Gene3D" id="6.10.10.10">
    <property type="entry name" value="Flagellar export chaperone, C-terminal domain"/>
    <property type="match status" value="1"/>
</dbReference>
<organism evidence="7 8">
    <name type="scientific">Vibrio panuliri</name>
    <dbReference type="NCBI Taxonomy" id="1381081"/>
    <lineage>
        <taxon>Bacteria</taxon>
        <taxon>Pseudomonadati</taxon>
        <taxon>Pseudomonadota</taxon>
        <taxon>Gammaproteobacteria</taxon>
        <taxon>Vibrionales</taxon>
        <taxon>Vibrionaceae</taxon>
        <taxon>Vibrio</taxon>
    </lineage>
</organism>
<keyword evidence="3 4" id="KW-0975">Bacterial flagellum</keyword>
<sequence length="408" mass="45408">MLSVNTNIAAMKGSQGLHRVTNSQSVSMERLSSGKKINHAKDDATGLQISNRLLAQSRGMDVAIRNANDGISMLQTAEGAMNEYTENLTRMRDLTLRYANGSLAKEDRLAIQQEYGALKDELNRITQTTSYSGDKLLNGKNTERVFQIGASSGQAIKLSMPSLEKFQETEKQTTTKITRFQAVKKNLLEDWRSNTDFTINFEIFEGNYTLDGNEHVSIDLSKGLSLHEVVDEINDKVGNKMRVFIDEEDLYFDNGKLASKGPRLSYYALADNHRVLYRGIDSAGYFYSPFRSSGGEYAFDVEEVSFYEIPDLGNVSSTDAVLEKLDGVLHLVDSERAKLGATQNRLFHAINNLSQSSENVAASYSQIRDTDFAKETTNLTKQSILKEAEMVLLAQAKDSPRNALSLLS</sequence>
<dbReference type="EMBL" id="MJMJ01000044">
    <property type="protein sequence ID" value="OLQ86110.1"/>
    <property type="molecule type" value="Genomic_DNA"/>
</dbReference>
<dbReference type="GO" id="GO:0009288">
    <property type="term" value="C:bacterial-type flagellum"/>
    <property type="evidence" value="ECO:0007669"/>
    <property type="project" value="UniProtKB-SubCell"/>
</dbReference>
<evidence type="ECO:0000256" key="3">
    <source>
        <dbReference type="ARBA" id="ARBA00023143"/>
    </source>
</evidence>
<dbReference type="AlphaFoldDB" id="A0A1Q9HAF6"/>
<dbReference type="PANTHER" id="PTHR42792:SF2">
    <property type="entry name" value="FLAGELLIN"/>
    <property type="match status" value="1"/>
</dbReference>
<dbReference type="RefSeq" id="WP_075710584.1">
    <property type="nucleotide sequence ID" value="NZ_MJMJ01000044.1"/>
</dbReference>
<name>A0A1Q9HAF6_9VIBR</name>
<dbReference type="Pfam" id="PF00700">
    <property type="entry name" value="Flagellin_C"/>
    <property type="match status" value="1"/>
</dbReference>
<feature type="domain" description="Flagellin C-terminal" evidence="6">
    <location>
        <begin position="323"/>
        <end position="407"/>
    </location>
</feature>
<dbReference type="InterPro" id="IPR042187">
    <property type="entry name" value="Flagellin_C_sub2"/>
</dbReference>
<accession>A0A1Q9HAF6</accession>
<comment type="caution">
    <text evidence="7">The sequence shown here is derived from an EMBL/GenBank/DDBJ whole genome shotgun (WGS) entry which is preliminary data.</text>
</comment>